<keyword evidence="4" id="KW-1185">Reference proteome</keyword>
<feature type="domain" description="HNH nuclease" evidence="2">
    <location>
        <begin position="17"/>
        <end position="99"/>
    </location>
</feature>
<dbReference type="Proteomes" id="UP000246702">
    <property type="component" value="Unassembled WGS sequence"/>
</dbReference>
<dbReference type="RefSeq" id="XP_025464511.1">
    <property type="nucleotide sequence ID" value="XM_025606077.1"/>
</dbReference>
<comment type="caution">
    <text evidence="3">The sequence shown here is derived from an EMBL/GenBank/DDBJ whole genome shotgun (WGS) entry which is preliminary data.</text>
</comment>
<organism evidence="3 4">
    <name type="scientific">Aspergillus sclerotioniger CBS 115572</name>
    <dbReference type="NCBI Taxonomy" id="1450535"/>
    <lineage>
        <taxon>Eukaryota</taxon>
        <taxon>Fungi</taxon>
        <taxon>Dikarya</taxon>
        <taxon>Ascomycota</taxon>
        <taxon>Pezizomycotina</taxon>
        <taxon>Eurotiomycetes</taxon>
        <taxon>Eurotiomycetidae</taxon>
        <taxon>Eurotiales</taxon>
        <taxon>Aspergillaceae</taxon>
        <taxon>Aspergillus</taxon>
        <taxon>Aspergillus subgen. Circumdati</taxon>
    </lineage>
</organism>
<dbReference type="OrthoDB" id="5416097at2759"/>
<feature type="compositionally biased region" description="Acidic residues" evidence="1">
    <location>
        <begin position="257"/>
        <end position="272"/>
    </location>
</feature>
<gene>
    <name evidence="3" type="ORF">BO94DRAFT_196827</name>
</gene>
<dbReference type="GeneID" id="37108220"/>
<dbReference type="EMBL" id="MSFK01000026">
    <property type="protein sequence ID" value="PWY77324.1"/>
    <property type="molecule type" value="Genomic_DNA"/>
</dbReference>
<evidence type="ECO:0000313" key="3">
    <source>
        <dbReference type="EMBL" id="PWY77324.1"/>
    </source>
</evidence>
<sequence>MRSFSAVKHCRLRDRMCVVTKDREENCDVAHLFPVYMQESESPVTKTFWEGLERFWTNDQVLRWKSALSDETGGTERLENLVCFAPTVHRYHSRGYFALEFLAKDPGNTWLRLKLVWLQPQKPFGHFPLERVPELPEDLNLPALGFGLMDIKTQRPIFSGHIIELKTPDPIKLPLPDTRILELQWLMNLVTPISGAAEPEELDEDTDNDNRTRSDPSKFPVSSSSIMNESISSPTTSLSGPTNDHPKTPTTMTTNVEDSETLIDQEEDTFVA</sequence>
<protein>
    <recommendedName>
        <fullName evidence="2">HNH nuclease domain-containing protein</fullName>
    </recommendedName>
</protein>
<feature type="compositionally biased region" description="Low complexity" evidence="1">
    <location>
        <begin position="217"/>
        <end position="233"/>
    </location>
</feature>
<proteinExistence type="predicted"/>
<dbReference type="InterPro" id="IPR003615">
    <property type="entry name" value="HNH_nuc"/>
</dbReference>
<dbReference type="AlphaFoldDB" id="A0A317VSG7"/>
<accession>A0A317VSG7</accession>
<evidence type="ECO:0000259" key="2">
    <source>
        <dbReference type="Pfam" id="PF13391"/>
    </source>
</evidence>
<feature type="compositionally biased region" description="Polar residues" evidence="1">
    <location>
        <begin position="234"/>
        <end position="256"/>
    </location>
</feature>
<feature type="region of interest" description="Disordered" evidence="1">
    <location>
        <begin position="196"/>
        <end position="272"/>
    </location>
</feature>
<feature type="compositionally biased region" description="Acidic residues" evidence="1">
    <location>
        <begin position="198"/>
        <end position="207"/>
    </location>
</feature>
<evidence type="ECO:0000256" key="1">
    <source>
        <dbReference type="SAM" id="MobiDB-lite"/>
    </source>
</evidence>
<reference evidence="3 4" key="1">
    <citation type="submission" date="2016-12" db="EMBL/GenBank/DDBJ databases">
        <title>The genomes of Aspergillus section Nigri reveals drivers in fungal speciation.</title>
        <authorList>
            <consortium name="DOE Joint Genome Institute"/>
            <person name="Vesth T.C."/>
            <person name="Nybo J."/>
            <person name="Theobald S."/>
            <person name="Brandl J."/>
            <person name="Frisvad J.C."/>
            <person name="Nielsen K.F."/>
            <person name="Lyhne E.K."/>
            <person name="Kogle M.E."/>
            <person name="Kuo A."/>
            <person name="Riley R."/>
            <person name="Clum A."/>
            <person name="Nolan M."/>
            <person name="Lipzen A."/>
            <person name="Salamov A."/>
            <person name="Henrissat B."/>
            <person name="Wiebenga A."/>
            <person name="De Vries R.P."/>
            <person name="Grigoriev I.V."/>
            <person name="Mortensen U.H."/>
            <person name="Andersen M.R."/>
            <person name="Baker S.E."/>
        </authorList>
    </citation>
    <scope>NUCLEOTIDE SEQUENCE [LARGE SCALE GENOMIC DNA]</scope>
    <source>
        <strain evidence="3 4">CBS 115572</strain>
    </source>
</reference>
<evidence type="ECO:0000313" key="4">
    <source>
        <dbReference type="Proteomes" id="UP000246702"/>
    </source>
</evidence>
<name>A0A317VSG7_9EURO</name>
<dbReference type="Pfam" id="PF13391">
    <property type="entry name" value="HNH_2"/>
    <property type="match status" value="1"/>
</dbReference>